<accession>A0A078ALD4</accession>
<keyword evidence="2" id="KW-0880">Kelch repeat</keyword>
<dbReference type="PROSITE" id="PS50097">
    <property type="entry name" value="BTB"/>
    <property type="match status" value="1"/>
</dbReference>
<sequence length="1148" mass="131308">MMVFIDEMTSTSIMLRLTLGHKQLITTLHLHPETDILQVRSMQSVNYHLVVHNRSIYIFGGYDGFNRVNDFYEYNVDYNTWQEVLCSGSSSPPTPRHSHSAVVYEDSMYVFGGYDGHYRNDFYRFNFVTSNWSQINLKPNGNGVWPKSRYRTSTTVYKDMMFLFGGHDGARQLNDFYCFNFTTEMWTLVESETNLTPSPRDSHILVNSGNSIFLFGGSTGNPRSDFYEFKIDESKWIAVNHKGGKPPTSRFCHVGFVLKKKFYIFGGYDGDSRLNDFHYFLIDDRTLDIPASTLITDLDNLIQNPKFSDVCFVLEGNKEFPSHKLLLSRCPYFAAMFSTEMREKSMDKIRLDHISYHIFQLVVKYLYTDDCEITLEVITLNINSIQNSMELFEAADQFGIDRLKSMCEQTIMSNIDIENAAAIFHASDMHNAASLREMAMNFILQNFDQVSKSQGFDQLARANVDLEPIEQTQSQIERKYIRYPENNEFANDHYEALYKHAQEDQQGYFDQVAKEVSWHKPYTKILDDSKAPLHRWFPDGEINICYNAIDRHVENGDGDNVAFIYDSVYTNIQQKISYKDVQNRVGRIANFLRKRFGIEKGDRVLLYMPMIPVSAYFMYACARLGAIHSVVFGGFAAMELANRIDDCQPKVIITASCGLEPGKVIHYRPIVDEALSLCKKVEDASKTVKRIIVQRKDKFEEKDLDKEVYFDYDELLNDEQELAECVPVEATHQLYILYTSGTTGTPKGVVRDTGGTVVALNWTMKNIFNIHKGDVWFSSSDIGWVVGHSFIIYGPLIRGATCVFFEGKPIIPDAGVLWRIVEQYKVKSIYVAPTAVRIVKKEDYEGLLVKKYDVSSLEGFHLVGERCDPDTIWWIHKHLPHVIINDTWWQTETGWPISCNYLNKDDFKTVFPTLPGSVTRPAPGYDVRIVDDQNHEVKEPNTLGKVAIKLPMPPSFMLTLWGNDEAFIQKYLSDTPGFYTTGDAGLIDDKGYLHIMTRVDDVINTAGHRLSTGRLEEVINDHSSVAESAVVGHFDEVRGDCPVAFVILKGSNEYIEGLTATDQAKLFKEINEKVRHDVGPIARLEGVIFVTKLPKTRSGKILRGTIKKIINDEEYKTPATIEDLSVLDNIKEKAQQWLQAKRDAQQKQ</sequence>
<keyword evidence="6" id="KW-1185">Reference proteome</keyword>
<dbReference type="InterPro" id="IPR011333">
    <property type="entry name" value="SKP1/BTB/POZ_sf"/>
</dbReference>
<dbReference type="PROSITE" id="PS00455">
    <property type="entry name" value="AMP_BINDING"/>
    <property type="match status" value="1"/>
</dbReference>
<dbReference type="AlphaFoldDB" id="A0A078ALD4"/>
<dbReference type="Gene3D" id="3.40.50.12780">
    <property type="entry name" value="N-terminal domain of ligase-like"/>
    <property type="match status" value="1"/>
</dbReference>
<dbReference type="SUPFAM" id="SSF56801">
    <property type="entry name" value="Acetyl-CoA synthetase-like"/>
    <property type="match status" value="1"/>
</dbReference>
<dbReference type="Pfam" id="PF07707">
    <property type="entry name" value="BACK"/>
    <property type="match status" value="1"/>
</dbReference>
<dbReference type="FunCoup" id="A0A078ALD4">
    <property type="interactions" value="244"/>
</dbReference>
<proteinExistence type="inferred from homology"/>
<dbReference type="CDD" id="cd14733">
    <property type="entry name" value="BACK"/>
    <property type="match status" value="1"/>
</dbReference>
<feature type="domain" description="BTB" evidence="4">
    <location>
        <begin position="308"/>
        <end position="375"/>
    </location>
</feature>
<evidence type="ECO:0000256" key="2">
    <source>
        <dbReference type="ARBA" id="ARBA00022441"/>
    </source>
</evidence>
<dbReference type="Pfam" id="PF16177">
    <property type="entry name" value="ACAS_N"/>
    <property type="match status" value="1"/>
</dbReference>
<dbReference type="InterPro" id="IPR015915">
    <property type="entry name" value="Kelch-typ_b-propeller"/>
</dbReference>
<dbReference type="Pfam" id="PF00501">
    <property type="entry name" value="AMP-binding"/>
    <property type="match status" value="1"/>
</dbReference>
<dbReference type="InterPro" id="IPR011705">
    <property type="entry name" value="BACK"/>
</dbReference>
<dbReference type="SUPFAM" id="SSF50965">
    <property type="entry name" value="Galactose oxidase, central domain"/>
    <property type="match status" value="1"/>
</dbReference>
<dbReference type="InterPro" id="IPR006652">
    <property type="entry name" value="Kelch_1"/>
</dbReference>
<dbReference type="Pfam" id="PF13193">
    <property type="entry name" value="AMP-binding_C"/>
    <property type="match status" value="1"/>
</dbReference>
<keyword evidence="5" id="KW-0436">Ligase</keyword>
<dbReference type="Pfam" id="PF00651">
    <property type="entry name" value="BTB"/>
    <property type="match status" value="1"/>
</dbReference>
<dbReference type="PANTHER" id="PTHR43347">
    <property type="entry name" value="ACYL-COA SYNTHETASE"/>
    <property type="match status" value="1"/>
</dbReference>
<dbReference type="Gene3D" id="3.30.300.30">
    <property type="match status" value="1"/>
</dbReference>
<dbReference type="InterPro" id="IPR045851">
    <property type="entry name" value="AMP-bd_C_sf"/>
</dbReference>
<organism evidence="5 6">
    <name type="scientific">Stylonychia lemnae</name>
    <name type="common">Ciliate</name>
    <dbReference type="NCBI Taxonomy" id="5949"/>
    <lineage>
        <taxon>Eukaryota</taxon>
        <taxon>Sar</taxon>
        <taxon>Alveolata</taxon>
        <taxon>Ciliophora</taxon>
        <taxon>Intramacronucleata</taxon>
        <taxon>Spirotrichea</taxon>
        <taxon>Stichotrichia</taxon>
        <taxon>Sporadotrichida</taxon>
        <taxon>Oxytrichidae</taxon>
        <taxon>Stylonychinae</taxon>
        <taxon>Stylonychia</taxon>
    </lineage>
</organism>
<dbReference type="InterPro" id="IPR000210">
    <property type="entry name" value="BTB/POZ_dom"/>
</dbReference>
<dbReference type="Gene3D" id="3.30.710.10">
    <property type="entry name" value="Potassium Channel Kv1.1, Chain A"/>
    <property type="match status" value="1"/>
</dbReference>
<dbReference type="InterPro" id="IPR011043">
    <property type="entry name" value="Gal_Oxase/kelch_b-propeller"/>
</dbReference>
<dbReference type="Proteomes" id="UP000039865">
    <property type="component" value="Unassembled WGS sequence"/>
</dbReference>
<dbReference type="InParanoid" id="A0A078ALD4"/>
<dbReference type="SMART" id="SM00225">
    <property type="entry name" value="BTB"/>
    <property type="match status" value="1"/>
</dbReference>
<dbReference type="Gene3D" id="2.120.10.80">
    <property type="entry name" value="Kelch-type beta propeller"/>
    <property type="match status" value="2"/>
</dbReference>
<dbReference type="PANTHER" id="PTHR43347:SF3">
    <property type="entry name" value="ACYL-COA SYNTHETASE SHORT-CHAIN FAMILY MEMBER 3, MITOCHONDRIAL"/>
    <property type="match status" value="1"/>
</dbReference>
<comment type="similarity">
    <text evidence="1">Belongs to the ATP-dependent AMP-binding enzyme family.</text>
</comment>
<evidence type="ECO:0000313" key="6">
    <source>
        <dbReference type="Proteomes" id="UP000039865"/>
    </source>
</evidence>
<evidence type="ECO:0000259" key="4">
    <source>
        <dbReference type="PROSITE" id="PS50097"/>
    </source>
</evidence>
<reference evidence="5 6" key="1">
    <citation type="submission" date="2014-06" db="EMBL/GenBank/DDBJ databases">
        <authorList>
            <person name="Swart Estienne"/>
        </authorList>
    </citation>
    <scope>NUCLEOTIDE SEQUENCE [LARGE SCALE GENOMIC DNA]</scope>
    <source>
        <strain evidence="5 6">130c</strain>
    </source>
</reference>
<gene>
    <name evidence="5" type="primary">Contig2596.g2790</name>
    <name evidence="5" type="ORF">STYLEM_11719</name>
</gene>
<dbReference type="InterPro" id="IPR025110">
    <property type="entry name" value="AMP-bd_C"/>
</dbReference>
<dbReference type="Pfam" id="PF24681">
    <property type="entry name" value="Kelch_KLHDC2_KLHL20_DRC7"/>
    <property type="match status" value="1"/>
</dbReference>
<dbReference type="InterPro" id="IPR000873">
    <property type="entry name" value="AMP-dep_synth/lig_dom"/>
</dbReference>
<dbReference type="EMBL" id="CCKQ01011151">
    <property type="protein sequence ID" value="CDW82686.1"/>
    <property type="molecule type" value="Genomic_DNA"/>
</dbReference>
<dbReference type="InterPro" id="IPR042099">
    <property type="entry name" value="ANL_N_sf"/>
</dbReference>
<dbReference type="GO" id="GO:0050218">
    <property type="term" value="F:propionate-CoA ligase activity"/>
    <property type="evidence" value="ECO:0007669"/>
    <property type="project" value="TreeGrafter"/>
</dbReference>
<dbReference type="OrthoDB" id="1706066at2759"/>
<dbReference type="Gene3D" id="1.25.40.420">
    <property type="match status" value="1"/>
</dbReference>
<dbReference type="SUPFAM" id="SSF54695">
    <property type="entry name" value="POZ domain"/>
    <property type="match status" value="1"/>
</dbReference>
<evidence type="ECO:0000256" key="1">
    <source>
        <dbReference type="ARBA" id="ARBA00006432"/>
    </source>
</evidence>
<protein>
    <submittedName>
        <fullName evidence="5">Amp-dependent synthetase and ligase</fullName>
    </submittedName>
</protein>
<dbReference type="InterPro" id="IPR032387">
    <property type="entry name" value="ACAS_N"/>
</dbReference>
<evidence type="ECO:0000313" key="5">
    <source>
        <dbReference type="EMBL" id="CDW82686.1"/>
    </source>
</evidence>
<keyword evidence="3" id="KW-0677">Repeat</keyword>
<evidence type="ECO:0000256" key="3">
    <source>
        <dbReference type="ARBA" id="ARBA00022737"/>
    </source>
</evidence>
<dbReference type="SMART" id="SM00612">
    <property type="entry name" value="Kelch"/>
    <property type="match status" value="3"/>
</dbReference>
<name>A0A078ALD4_STYLE</name>
<dbReference type="InterPro" id="IPR020845">
    <property type="entry name" value="AMP-binding_CS"/>
</dbReference>